<proteinExistence type="inferred from homology"/>
<feature type="site" description="Lowers pKa of active site Tyr" evidence="6">
    <location>
        <position position="80"/>
    </location>
</feature>
<dbReference type="OrthoDB" id="416253at2759"/>
<evidence type="ECO:0000256" key="1">
    <source>
        <dbReference type="ARBA" id="ARBA00007905"/>
    </source>
</evidence>
<dbReference type="Pfam" id="PF00248">
    <property type="entry name" value="Aldo_ket_red"/>
    <property type="match status" value="2"/>
</dbReference>
<organism evidence="8 9">
    <name type="scientific">Penaeus vannamei</name>
    <name type="common">Whiteleg shrimp</name>
    <name type="synonym">Litopenaeus vannamei</name>
    <dbReference type="NCBI Taxonomy" id="6689"/>
    <lineage>
        <taxon>Eukaryota</taxon>
        <taxon>Metazoa</taxon>
        <taxon>Ecdysozoa</taxon>
        <taxon>Arthropoda</taxon>
        <taxon>Crustacea</taxon>
        <taxon>Multicrustacea</taxon>
        <taxon>Malacostraca</taxon>
        <taxon>Eumalacostraca</taxon>
        <taxon>Eucarida</taxon>
        <taxon>Decapoda</taxon>
        <taxon>Dendrobranchiata</taxon>
        <taxon>Penaeoidea</taxon>
        <taxon>Penaeidae</taxon>
        <taxon>Penaeus</taxon>
    </lineage>
</organism>
<dbReference type="InterPro" id="IPR020471">
    <property type="entry name" value="AKR"/>
</dbReference>
<keyword evidence="2" id="KW-0521">NADP</keyword>
<dbReference type="PIRSF" id="PIRSF000097">
    <property type="entry name" value="AKR"/>
    <property type="match status" value="1"/>
</dbReference>
<comment type="caution">
    <text evidence="8">The sequence shown here is derived from an EMBL/GenBank/DDBJ whole genome shotgun (WGS) entry which is preliminary data.</text>
</comment>
<name>A0A423TL24_PENVA</name>
<dbReference type="PANTHER" id="PTHR43827:SF3">
    <property type="entry name" value="NADP-DEPENDENT OXIDOREDUCTASE DOMAIN-CONTAINING PROTEIN"/>
    <property type="match status" value="1"/>
</dbReference>
<evidence type="ECO:0000313" key="9">
    <source>
        <dbReference type="Proteomes" id="UP000283509"/>
    </source>
</evidence>
<evidence type="ECO:0000256" key="5">
    <source>
        <dbReference type="PIRSR" id="PIRSR000097-2"/>
    </source>
</evidence>
<dbReference type="Proteomes" id="UP000283509">
    <property type="component" value="Unassembled WGS sequence"/>
</dbReference>
<reference evidence="8 9" key="1">
    <citation type="submission" date="2018-04" db="EMBL/GenBank/DDBJ databases">
        <authorList>
            <person name="Zhang X."/>
            <person name="Yuan J."/>
            <person name="Li F."/>
            <person name="Xiang J."/>
        </authorList>
    </citation>
    <scope>NUCLEOTIDE SEQUENCE [LARGE SCALE GENOMIC DNA]</scope>
    <source>
        <tissue evidence="8">Muscle</tissue>
    </source>
</reference>
<dbReference type="InterPro" id="IPR036812">
    <property type="entry name" value="NAD(P)_OxRdtase_dom_sf"/>
</dbReference>
<gene>
    <name evidence="8" type="ORF">C7M84_004181</name>
</gene>
<evidence type="ECO:0000256" key="3">
    <source>
        <dbReference type="ARBA" id="ARBA00023002"/>
    </source>
</evidence>
<dbReference type="EMBL" id="QCYY01001562">
    <property type="protein sequence ID" value="ROT77152.1"/>
    <property type="molecule type" value="Genomic_DNA"/>
</dbReference>
<dbReference type="STRING" id="6689.A0A423TL24"/>
<feature type="domain" description="NADP-dependent oxidoreductase" evidence="7">
    <location>
        <begin position="18"/>
        <end position="115"/>
    </location>
</feature>
<evidence type="ECO:0000256" key="2">
    <source>
        <dbReference type="ARBA" id="ARBA00022857"/>
    </source>
</evidence>
<keyword evidence="3" id="KW-0560">Oxidoreductase</keyword>
<accession>A0A423TL24</accession>
<feature type="binding site" evidence="5">
    <location>
        <position position="113"/>
    </location>
    <ligand>
        <name>substrate</name>
    </ligand>
</feature>
<evidence type="ECO:0000313" key="8">
    <source>
        <dbReference type="EMBL" id="ROT77152.1"/>
    </source>
</evidence>
<dbReference type="InterPro" id="IPR023210">
    <property type="entry name" value="NADP_OxRdtase_dom"/>
</dbReference>
<dbReference type="AlphaFoldDB" id="A0A423TL24"/>
<dbReference type="GO" id="GO:0016616">
    <property type="term" value="F:oxidoreductase activity, acting on the CH-OH group of donors, NAD or NADP as acceptor"/>
    <property type="evidence" value="ECO:0007669"/>
    <property type="project" value="UniProtKB-ARBA"/>
</dbReference>
<dbReference type="PROSITE" id="PS00798">
    <property type="entry name" value="ALDOKETO_REDUCTASE_1"/>
    <property type="match status" value="1"/>
</dbReference>
<comment type="similarity">
    <text evidence="1">Belongs to the aldo/keto reductase family.</text>
</comment>
<protein>
    <recommendedName>
        <fullName evidence="7">NADP-dependent oxidoreductase domain-containing protein</fullName>
    </recommendedName>
</protein>
<dbReference type="InterPro" id="IPR018170">
    <property type="entry name" value="Aldo/ket_reductase_CS"/>
</dbReference>
<keyword evidence="9" id="KW-1185">Reference proteome</keyword>
<feature type="active site" description="Proton donor" evidence="4">
    <location>
        <position position="51"/>
    </location>
</feature>
<feature type="domain" description="NADP-dependent oxidoreductase" evidence="7">
    <location>
        <begin position="157"/>
        <end position="270"/>
    </location>
</feature>
<evidence type="ECO:0000256" key="6">
    <source>
        <dbReference type="PIRSR" id="PIRSR000097-3"/>
    </source>
</evidence>
<dbReference type="PRINTS" id="PR00069">
    <property type="entry name" value="ALDKETRDTASE"/>
</dbReference>
<dbReference type="Gene3D" id="3.20.20.100">
    <property type="entry name" value="NADP-dependent oxidoreductase domain"/>
    <property type="match status" value="2"/>
</dbReference>
<dbReference type="SUPFAM" id="SSF51430">
    <property type="entry name" value="NAD(P)-linked oxidoreductase"/>
    <property type="match status" value="1"/>
</dbReference>
<sequence>MAQVTNLKFFNGREMPMVGLGTWQARDEEVRQAVQLALECGYRHFDTATLYQNEEAIGDVLSKWISEGKVAREELFITTKLPTIGNRAEDVPKFLTTSLKKLQLTYVDLYLIHFPVGCKGKDENDLQPRDSEGKVVLDMSTDHKSLHGSHGGTVCRIQPANHQVEIHAFHQQRELRAVCHKHNITMCAYGPLGAPYKEKTKEKTVLQDPVVTSIAARLGKTPAQILLRHLIQLNIVVIPKSSNPERLKQNFQVFDFKLSDKDMRDLDNLDQGKDGKLFIFTESMIGVENHPEFPFKIPF</sequence>
<reference evidence="8 9" key="2">
    <citation type="submission" date="2019-01" db="EMBL/GenBank/DDBJ databases">
        <title>The decoding of complex shrimp genome reveals the adaptation for benthos swimmer, frequently molting mechanism and breeding impact on genome.</title>
        <authorList>
            <person name="Sun Y."/>
            <person name="Gao Y."/>
            <person name="Yu Y."/>
        </authorList>
    </citation>
    <scope>NUCLEOTIDE SEQUENCE [LARGE SCALE GENOMIC DNA]</scope>
    <source>
        <tissue evidence="8">Muscle</tissue>
    </source>
</reference>
<evidence type="ECO:0000256" key="4">
    <source>
        <dbReference type="PIRSR" id="PIRSR000097-1"/>
    </source>
</evidence>
<dbReference type="PROSITE" id="PS00063">
    <property type="entry name" value="ALDOKETO_REDUCTASE_3"/>
    <property type="match status" value="1"/>
</dbReference>
<dbReference type="PANTHER" id="PTHR43827">
    <property type="entry name" value="2,5-DIKETO-D-GLUCONIC ACID REDUCTASE"/>
    <property type="match status" value="1"/>
</dbReference>
<evidence type="ECO:0000259" key="7">
    <source>
        <dbReference type="Pfam" id="PF00248"/>
    </source>
</evidence>